<dbReference type="Pfam" id="PF13561">
    <property type="entry name" value="adh_short_C2"/>
    <property type="match status" value="1"/>
</dbReference>
<dbReference type="PRINTS" id="PR00080">
    <property type="entry name" value="SDRFAMILY"/>
</dbReference>
<accession>A0A0B1ZIG6</accession>
<dbReference type="InterPro" id="IPR002347">
    <property type="entry name" value="SDR_fam"/>
</dbReference>
<dbReference type="Proteomes" id="UP000031057">
    <property type="component" value="Unassembled WGS sequence"/>
</dbReference>
<dbReference type="Gene3D" id="3.40.50.720">
    <property type="entry name" value="NAD(P)-binding Rossmann-like Domain"/>
    <property type="match status" value="1"/>
</dbReference>
<evidence type="ECO:0000313" key="3">
    <source>
        <dbReference type="Proteomes" id="UP000031057"/>
    </source>
</evidence>
<protein>
    <submittedName>
        <fullName evidence="2">3-oxoacyl-ACP reductase</fullName>
    </submittedName>
</protein>
<dbReference type="RefSeq" id="WP_039286528.1">
    <property type="nucleotide sequence ID" value="NZ_JTDI01000005.1"/>
</dbReference>
<dbReference type="PANTHER" id="PTHR42879">
    <property type="entry name" value="3-OXOACYL-(ACYL-CARRIER-PROTEIN) REDUCTASE"/>
    <property type="match status" value="1"/>
</dbReference>
<evidence type="ECO:0000313" key="2">
    <source>
        <dbReference type="EMBL" id="KHK90317.1"/>
    </source>
</evidence>
<evidence type="ECO:0000256" key="1">
    <source>
        <dbReference type="ARBA" id="ARBA00006484"/>
    </source>
</evidence>
<sequence length="252" mass="26502">MSGTLEGKVALITGAARDVGREIALTMAAEGAAIAINYHSSAEASEKVVQEITEAGGKAKAWQADVGDFDSTKAMVDDIVKTFGGIDIVVNNAGVAERARFVETTSEQWKRHIDIGLMGTVNTARAALPYMIEAKKGGRIISLGGDSSRVGEANLSMAAAARAGAIATIKSMAKEVGRNDITCNAVMLGMIQSAHSDPKWLEEMMPKMVKNYPLKRIGQPSDVAPMIAFLASDGAKWITGQTISINGGFAMV</sequence>
<dbReference type="PANTHER" id="PTHR42879:SF2">
    <property type="entry name" value="3-OXOACYL-[ACYL-CARRIER-PROTEIN] REDUCTASE FABG"/>
    <property type="match status" value="1"/>
</dbReference>
<dbReference type="FunFam" id="3.40.50.720:FF:000084">
    <property type="entry name" value="Short-chain dehydrogenase reductase"/>
    <property type="match status" value="1"/>
</dbReference>
<dbReference type="EMBL" id="JTDI01000005">
    <property type="protein sequence ID" value="KHK90317.1"/>
    <property type="molecule type" value="Genomic_DNA"/>
</dbReference>
<name>A0A0B1ZIG6_9SPHN</name>
<dbReference type="InterPro" id="IPR050259">
    <property type="entry name" value="SDR"/>
</dbReference>
<dbReference type="SUPFAM" id="SSF51735">
    <property type="entry name" value="NAD(P)-binding Rossmann-fold domains"/>
    <property type="match status" value="1"/>
</dbReference>
<keyword evidence="3" id="KW-1185">Reference proteome</keyword>
<dbReference type="OrthoDB" id="9803333at2"/>
<comment type="similarity">
    <text evidence="1">Belongs to the short-chain dehydrogenases/reductases (SDR) family.</text>
</comment>
<dbReference type="AlphaFoldDB" id="A0A0B1ZIG6"/>
<gene>
    <name evidence="2" type="ORF">LK12_17030</name>
</gene>
<reference evidence="2 3" key="1">
    <citation type="submission" date="2014-10" db="EMBL/GenBank/DDBJ databases">
        <title>Genome sequence of Novosphingobium malaysiense MUSC 273(T).</title>
        <authorList>
            <person name="Lee L.-H."/>
        </authorList>
    </citation>
    <scope>NUCLEOTIDE SEQUENCE [LARGE SCALE GENOMIC DNA]</scope>
    <source>
        <strain evidence="2 3">MUSC 273</strain>
    </source>
</reference>
<proteinExistence type="inferred from homology"/>
<organism evidence="2 3">
    <name type="scientific">Novosphingobium malaysiense</name>
    <dbReference type="NCBI Taxonomy" id="1348853"/>
    <lineage>
        <taxon>Bacteria</taxon>
        <taxon>Pseudomonadati</taxon>
        <taxon>Pseudomonadota</taxon>
        <taxon>Alphaproteobacteria</taxon>
        <taxon>Sphingomonadales</taxon>
        <taxon>Sphingomonadaceae</taxon>
        <taxon>Novosphingobium</taxon>
    </lineage>
</organism>
<dbReference type="PRINTS" id="PR00081">
    <property type="entry name" value="GDHRDH"/>
</dbReference>
<dbReference type="InterPro" id="IPR036291">
    <property type="entry name" value="NAD(P)-bd_dom_sf"/>
</dbReference>
<dbReference type="STRING" id="1348853.LK12_17030"/>
<comment type="caution">
    <text evidence="2">The sequence shown here is derived from an EMBL/GenBank/DDBJ whole genome shotgun (WGS) entry which is preliminary data.</text>
</comment>